<proteinExistence type="predicted"/>
<dbReference type="EMBL" id="MT903349">
    <property type="protein sequence ID" value="QOJ45411.1"/>
    <property type="molecule type" value="Genomic_DNA"/>
</dbReference>
<dbReference type="GeneID" id="63351615"/>
<sequence length="51" mass="6663">MPQMSPIGWLWIIFFTIFGYLFFLILFYYFFSFFVYFSEFKFKKLSYFWMW</sequence>
<keyword evidence="1" id="KW-0812">Transmembrane</keyword>
<accession>A0A7M3UTV5</accession>
<keyword evidence="1" id="KW-1133">Transmembrane helix</keyword>
<dbReference type="AlphaFoldDB" id="A0A7M3UTV5"/>
<evidence type="ECO:0000256" key="1">
    <source>
        <dbReference type="SAM" id="Phobius"/>
    </source>
</evidence>
<reference evidence="2" key="1">
    <citation type="submission" date="2020-08" db="EMBL/GenBank/DDBJ databases">
        <title>The complete mitochondrial genome of Scorpiops tibetanus.</title>
        <authorList>
            <person name="Xiang L."/>
            <person name="Zheng H."/>
        </authorList>
    </citation>
    <scope>NUCLEOTIDE SEQUENCE</scope>
</reference>
<organism evidence="2">
    <name type="scientific">Scorpiops tibetanus</name>
    <name type="common">Scorpion</name>
    <dbReference type="NCBI Taxonomy" id="500600"/>
    <lineage>
        <taxon>Eukaryota</taxon>
        <taxon>Metazoa</taxon>
        <taxon>Ecdysozoa</taxon>
        <taxon>Arthropoda</taxon>
        <taxon>Chelicerata</taxon>
        <taxon>Arachnida</taxon>
        <taxon>Scorpiones</taxon>
        <taxon>Iurida</taxon>
        <taxon>Chactoidea</taxon>
        <taxon>Euscorpiidae</taxon>
        <taxon>Scorpiopinae</taxon>
        <taxon>Scorpiopini</taxon>
        <taxon>Scorpiops</taxon>
    </lineage>
</organism>
<protein>
    <submittedName>
        <fullName evidence="2">ATP synthase F0 subunit 8</fullName>
    </submittedName>
</protein>
<dbReference type="RefSeq" id="YP_010016880.1">
    <property type="nucleotide sequence ID" value="NC_053569.1"/>
</dbReference>
<geneLocation type="mitochondrion" evidence="2"/>
<feature type="transmembrane region" description="Helical" evidence="1">
    <location>
        <begin position="12"/>
        <end position="37"/>
    </location>
</feature>
<name>A0A7M3UTV5_SCOTI</name>
<keyword evidence="2" id="KW-0496">Mitochondrion</keyword>
<keyword evidence="1" id="KW-0472">Membrane</keyword>
<gene>
    <name evidence="2" type="primary">atp8</name>
</gene>
<evidence type="ECO:0000313" key="2">
    <source>
        <dbReference type="EMBL" id="QOJ45411.1"/>
    </source>
</evidence>